<dbReference type="Pfam" id="PF00672">
    <property type="entry name" value="HAMP"/>
    <property type="match status" value="1"/>
</dbReference>
<dbReference type="PANTHER" id="PTHR32089:SF112">
    <property type="entry name" value="LYSOZYME-LIKE PROTEIN-RELATED"/>
    <property type="match status" value="1"/>
</dbReference>
<dbReference type="FunFam" id="1.10.287.950:FF:000001">
    <property type="entry name" value="Methyl-accepting chemotaxis sensory transducer"/>
    <property type="match status" value="1"/>
</dbReference>
<protein>
    <submittedName>
        <fullName evidence="13">Methyl-accepting chemotaxis sensory transducer with Cache sensor</fullName>
    </submittedName>
</protein>
<evidence type="ECO:0000256" key="3">
    <source>
        <dbReference type="ARBA" id="ARBA00022500"/>
    </source>
</evidence>
<dbReference type="SUPFAM" id="SSF58104">
    <property type="entry name" value="Methyl-accepting chemotaxis protein (MCP) signaling domain"/>
    <property type="match status" value="1"/>
</dbReference>
<organism evidence="13 14">
    <name type="scientific">Desulfofundulus australicus DSM 11792</name>
    <dbReference type="NCBI Taxonomy" id="1121425"/>
    <lineage>
        <taxon>Bacteria</taxon>
        <taxon>Bacillati</taxon>
        <taxon>Bacillota</taxon>
        <taxon>Clostridia</taxon>
        <taxon>Eubacteriales</taxon>
        <taxon>Peptococcaceae</taxon>
        <taxon>Desulfofundulus</taxon>
    </lineage>
</organism>
<evidence type="ECO:0000256" key="2">
    <source>
        <dbReference type="ARBA" id="ARBA00022475"/>
    </source>
</evidence>
<proteinExistence type="inferred from homology"/>
<dbReference type="SMART" id="SM00283">
    <property type="entry name" value="MA"/>
    <property type="match status" value="1"/>
</dbReference>
<dbReference type="GO" id="GO:0006935">
    <property type="term" value="P:chemotaxis"/>
    <property type="evidence" value="ECO:0007669"/>
    <property type="project" value="UniProtKB-KW"/>
</dbReference>
<dbReference type="PANTHER" id="PTHR32089">
    <property type="entry name" value="METHYL-ACCEPTING CHEMOTAXIS PROTEIN MCPB"/>
    <property type="match status" value="1"/>
</dbReference>
<comment type="subcellular location">
    <subcellularLocation>
        <location evidence="1">Cell membrane</location>
        <topology evidence="1">Multi-pass membrane protein</topology>
    </subcellularLocation>
</comment>
<comment type="similarity">
    <text evidence="8">Belongs to the methyl-accepting chemotaxis (MCP) protein family.</text>
</comment>
<keyword evidence="4 10" id="KW-0812">Transmembrane</keyword>
<gene>
    <name evidence="13" type="ORF">SAMN02745218_00744</name>
</gene>
<evidence type="ECO:0000256" key="6">
    <source>
        <dbReference type="ARBA" id="ARBA00023136"/>
    </source>
</evidence>
<evidence type="ECO:0000256" key="5">
    <source>
        <dbReference type="ARBA" id="ARBA00022989"/>
    </source>
</evidence>
<keyword evidence="3" id="KW-0145">Chemotaxis</keyword>
<feature type="transmembrane region" description="Helical" evidence="10">
    <location>
        <begin position="33"/>
        <end position="53"/>
    </location>
</feature>
<feature type="domain" description="Methyl-accepting transducer" evidence="11">
    <location>
        <begin position="393"/>
        <end position="629"/>
    </location>
</feature>
<dbReference type="InterPro" id="IPR033479">
    <property type="entry name" value="dCache_1"/>
</dbReference>
<evidence type="ECO:0000259" key="11">
    <source>
        <dbReference type="PROSITE" id="PS50111"/>
    </source>
</evidence>
<keyword evidence="7 9" id="KW-0807">Transducer</keyword>
<dbReference type="CDD" id="cd12914">
    <property type="entry name" value="PDC1_DGC_like"/>
    <property type="match status" value="1"/>
</dbReference>
<keyword evidence="2" id="KW-1003">Cell membrane</keyword>
<accession>A0A1M4VUC0</accession>
<evidence type="ECO:0000256" key="8">
    <source>
        <dbReference type="ARBA" id="ARBA00029447"/>
    </source>
</evidence>
<dbReference type="CDD" id="cd11386">
    <property type="entry name" value="MCP_signal"/>
    <property type="match status" value="1"/>
</dbReference>
<evidence type="ECO:0000256" key="1">
    <source>
        <dbReference type="ARBA" id="ARBA00004651"/>
    </source>
</evidence>
<dbReference type="PROSITE" id="PS50885">
    <property type="entry name" value="HAMP"/>
    <property type="match status" value="1"/>
</dbReference>
<evidence type="ECO:0000259" key="12">
    <source>
        <dbReference type="PROSITE" id="PS50885"/>
    </source>
</evidence>
<evidence type="ECO:0000313" key="14">
    <source>
        <dbReference type="Proteomes" id="UP000184196"/>
    </source>
</evidence>
<name>A0A1M4VUC0_9FIRM</name>
<dbReference type="PROSITE" id="PS50111">
    <property type="entry name" value="CHEMOTAXIS_TRANSDUC_2"/>
    <property type="match status" value="1"/>
</dbReference>
<evidence type="ECO:0000256" key="9">
    <source>
        <dbReference type="PROSITE-ProRule" id="PRU00284"/>
    </source>
</evidence>
<dbReference type="EMBL" id="FQUW01000008">
    <property type="protein sequence ID" value="SHE72596.1"/>
    <property type="molecule type" value="Genomic_DNA"/>
</dbReference>
<dbReference type="Pfam" id="PF02743">
    <property type="entry name" value="dCache_1"/>
    <property type="match status" value="1"/>
</dbReference>
<feature type="transmembrane region" description="Helical" evidence="10">
    <location>
        <begin position="320"/>
        <end position="339"/>
    </location>
</feature>
<sequence>MAALFLLAVTVQGRLQTGMKGRLTGQLAGSLRIRMAVFFGFIVLMGCLVLGLVSDHYAEQALQEQSQEALLKTARQAAETLDNRIQARKYAVESIASRNVIRGRWGDREATLEEKLQALREEWKRAESLGFKQLGIADREGNAFFSDGSKARVADRDYFKAALEGKTAVSSTLVSRLDNAVVFVFSAPVRHYATGEVNGAVIGVMDGSKMSTLVSSINYGRTGYGFAVDNTGKVIAHKEFTRVAAQENFIEQARTDSSLKELAAVVSRMAKGEEGVGRYVFQGQERFVGFAPIKSTGWSVGINVPTAEVLERVSVLKQTMLLLSLLIILVALGLTLMMAGRITSPLVQMVDHLGLIASGDFTRPVPEKILRMKDEIGKLALAVNRLQDSVRKLLSGLVREAQTLAAHSQELAASTQQVSATVEELASTTGEVAATAEKSLENASRTSSESKKVVAVAESGGKTVKETIGKIHSIAASAGRMGESIRSLGELSARIGNITGIITGIADQTNLLALNAAIEAARAGEQGRGFAVVAEEVRKLAEQSAGAAGEIGRLVSQIQAGVEAAVAAMERGSAEVQEGVALASRAGEALDGIIDAVGKNIELVEEIIEGTRQTGEGVEQLSASYEQVTSTIQQVAGATQELAEIAARLQSAANEFKI</sequence>
<dbReference type="Gene3D" id="1.10.287.950">
    <property type="entry name" value="Methyl-accepting chemotaxis protein"/>
    <property type="match status" value="1"/>
</dbReference>
<dbReference type="RefSeq" id="WP_242655825.1">
    <property type="nucleotide sequence ID" value="NZ_FQUW01000008.1"/>
</dbReference>
<dbReference type="InterPro" id="IPR003660">
    <property type="entry name" value="HAMP_dom"/>
</dbReference>
<reference evidence="14" key="1">
    <citation type="submission" date="2016-11" db="EMBL/GenBank/DDBJ databases">
        <authorList>
            <person name="Varghese N."/>
            <person name="Submissions S."/>
        </authorList>
    </citation>
    <scope>NUCLEOTIDE SEQUENCE [LARGE SCALE GENOMIC DNA]</scope>
    <source>
        <strain evidence="14">DSM 11792</strain>
    </source>
</reference>
<dbReference type="CDD" id="cd06225">
    <property type="entry name" value="HAMP"/>
    <property type="match status" value="1"/>
</dbReference>
<dbReference type="GO" id="GO:0005886">
    <property type="term" value="C:plasma membrane"/>
    <property type="evidence" value="ECO:0007669"/>
    <property type="project" value="UniProtKB-SubCell"/>
</dbReference>
<dbReference type="AlphaFoldDB" id="A0A1M4VUC0"/>
<dbReference type="SMART" id="SM00304">
    <property type="entry name" value="HAMP"/>
    <property type="match status" value="1"/>
</dbReference>
<dbReference type="InterPro" id="IPR004089">
    <property type="entry name" value="MCPsignal_dom"/>
</dbReference>
<dbReference type="CDD" id="cd12912">
    <property type="entry name" value="PDC2_MCP_like"/>
    <property type="match status" value="1"/>
</dbReference>
<evidence type="ECO:0000256" key="10">
    <source>
        <dbReference type="SAM" id="Phobius"/>
    </source>
</evidence>
<evidence type="ECO:0000256" key="4">
    <source>
        <dbReference type="ARBA" id="ARBA00022692"/>
    </source>
</evidence>
<dbReference type="Gene3D" id="3.30.450.20">
    <property type="entry name" value="PAS domain"/>
    <property type="match status" value="1"/>
</dbReference>
<feature type="domain" description="HAMP" evidence="12">
    <location>
        <begin position="340"/>
        <end position="395"/>
    </location>
</feature>
<keyword evidence="6 10" id="KW-0472">Membrane</keyword>
<dbReference type="Pfam" id="PF00015">
    <property type="entry name" value="MCPsignal"/>
    <property type="match status" value="1"/>
</dbReference>
<dbReference type="Proteomes" id="UP000184196">
    <property type="component" value="Unassembled WGS sequence"/>
</dbReference>
<evidence type="ECO:0000256" key="7">
    <source>
        <dbReference type="ARBA" id="ARBA00023224"/>
    </source>
</evidence>
<dbReference type="GO" id="GO:0007165">
    <property type="term" value="P:signal transduction"/>
    <property type="evidence" value="ECO:0007669"/>
    <property type="project" value="UniProtKB-KW"/>
</dbReference>
<keyword evidence="5 10" id="KW-1133">Transmembrane helix</keyword>
<keyword evidence="14" id="KW-1185">Reference proteome</keyword>
<evidence type="ECO:0000313" key="13">
    <source>
        <dbReference type="EMBL" id="SHE72596.1"/>
    </source>
</evidence>